<gene>
    <name evidence="4" type="ORF">VB739_03955</name>
</gene>
<dbReference type="InterPro" id="IPR006059">
    <property type="entry name" value="SBP"/>
</dbReference>
<evidence type="ECO:0000313" key="5">
    <source>
        <dbReference type="Proteomes" id="UP001302329"/>
    </source>
</evidence>
<evidence type="ECO:0000256" key="2">
    <source>
        <dbReference type="ARBA" id="ARBA00022448"/>
    </source>
</evidence>
<comment type="similarity">
    <text evidence="1">Belongs to the bacterial solute-binding protein 1 family.</text>
</comment>
<dbReference type="Gene3D" id="3.40.190.10">
    <property type="entry name" value="Periplasmic binding protein-like II"/>
    <property type="match status" value="2"/>
</dbReference>
<protein>
    <submittedName>
        <fullName evidence="4">Extracellular solute-binding protein</fullName>
    </submittedName>
</protein>
<keyword evidence="2" id="KW-0813">Transport</keyword>
<accession>A0ABU5SUH5</accession>
<keyword evidence="5" id="KW-1185">Reference proteome</keyword>
<sequence>MAARPPFFSLRRQPAVVGLLAVLLVLLSASGLRAVQAVAAEPVPIRVLMPAPLADAVAGPVERFNASGSGVAVEVIRGPLDTETISDLAISSLLLGEAPFDLLLVDVSWLPKYVAAGWFVPLERWFGPEVLAAMEPGARLGNGQGEHLWRMPLTGDTGLLYWRTDLMPRPPRDTAELVAISRDLQRRGRVRWGYLWQGRQYEGLSCVMVEVLQGFGARWWDDATARTQLDSPQAVAAAAWLDGLLRDGVSPRAVANYAENDALQSFAAGEAAFLRNWPYAWREIEKGEGPVKGKVGVTAMVGAPGEQGGGTLGTWGLSLIKGSPHPEEAVAVIRWLTGPVVQRQLALDQGYAPTWSRLYDDPDLQRRAPLLAVQRQALQHPQLRPPTPAYAQLSDLLARQVNGMLTGQGGPDQTMATAQRQSLQVLRSLAGPPGSGAADP</sequence>
<organism evidence="4 5">
    <name type="scientific">Cyanobium gracile UHCC 0281</name>
    <dbReference type="NCBI Taxonomy" id="3110309"/>
    <lineage>
        <taxon>Bacteria</taxon>
        <taxon>Bacillati</taxon>
        <taxon>Cyanobacteriota</taxon>
        <taxon>Cyanophyceae</taxon>
        <taxon>Synechococcales</taxon>
        <taxon>Prochlorococcaceae</taxon>
        <taxon>Cyanobium</taxon>
    </lineage>
</organism>
<dbReference type="PANTHER" id="PTHR30061">
    <property type="entry name" value="MALTOSE-BINDING PERIPLASMIC PROTEIN"/>
    <property type="match status" value="1"/>
</dbReference>
<dbReference type="Proteomes" id="UP001302329">
    <property type="component" value="Unassembled WGS sequence"/>
</dbReference>
<evidence type="ECO:0000256" key="1">
    <source>
        <dbReference type="ARBA" id="ARBA00008520"/>
    </source>
</evidence>
<keyword evidence="3" id="KW-0732">Signal</keyword>
<dbReference type="SUPFAM" id="SSF53850">
    <property type="entry name" value="Periplasmic binding protein-like II"/>
    <property type="match status" value="1"/>
</dbReference>
<dbReference type="Pfam" id="PF01547">
    <property type="entry name" value="SBP_bac_1"/>
    <property type="match status" value="1"/>
</dbReference>
<dbReference type="PANTHER" id="PTHR30061:SF50">
    <property type="entry name" value="MALTOSE_MALTODEXTRIN-BINDING PERIPLASMIC PROTEIN"/>
    <property type="match status" value="1"/>
</dbReference>
<dbReference type="EMBL" id="JAYGHY010000007">
    <property type="protein sequence ID" value="MEA5441702.1"/>
    <property type="molecule type" value="Genomic_DNA"/>
</dbReference>
<evidence type="ECO:0000313" key="4">
    <source>
        <dbReference type="EMBL" id="MEA5441702.1"/>
    </source>
</evidence>
<proteinExistence type="inferred from homology"/>
<evidence type="ECO:0000256" key="3">
    <source>
        <dbReference type="ARBA" id="ARBA00022729"/>
    </source>
</evidence>
<reference evidence="4 5" key="1">
    <citation type="submission" date="2023-12" db="EMBL/GenBank/DDBJ databases">
        <title>Baltic Sea Cyanobacteria.</title>
        <authorList>
            <person name="Delbaje E."/>
            <person name="Fewer D.P."/>
            <person name="Shishido T.K."/>
        </authorList>
    </citation>
    <scope>NUCLEOTIDE SEQUENCE [LARGE SCALE GENOMIC DNA]</scope>
    <source>
        <strain evidence="4 5">UHCC 0281</strain>
    </source>
</reference>
<dbReference type="RefSeq" id="WP_323355816.1">
    <property type="nucleotide sequence ID" value="NZ_JAYGHY010000007.1"/>
</dbReference>
<comment type="caution">
    <text evidence="4">The sequence shown here is derived from an EMBL/GenBank/DDBJ whole genome shotgun (WGS) entry which is preliminary data.</text>
</comment>
<name>A0ABU5SUH5_9CYAN</name>